<evidence type="ECO:0000313" key="2">
    <source>
        <dbReference type="Proteomes" id="UP001060085"/>
    </source>
</evidence>
<protein>
    <submittedName>
        <fullName evidence="1">Uncharacterized protein</fullName>
    </submittedName>
</protein>
<name>A0ACB9ZMP2_CATRO</name>
<proteinExistence type="predicted"/>
<organism evidence="1 2">
    <name type="scientific">Catharanthus roseus</name>
    <name type="common">Madagascar periwinkle</name>
    <name type="synonym">Vinca rosea</name>
    <dbReference type="NCBI Taxonomy" id="4058"/>
    <lineage>
        <taxon>Eukaryota</taxon>
        <taxon>Viridiplantae</taxon>
        <taxon>Streptophyta</taxon>
        <taxon>Embryophyta</taxon>
        <taxon>Tracheophyta</taxon>
        <taxon>Spermatophyta</taxon>
        <taxon>Magnoliopsida</taxon>
        <taxon>eudicotyledons</taxon>
        <taxon>Gunneridae</taxon>
        <taxon>Pentapetalae</taxon>
        <taxon>asterids</taxon>
        <taxon>lamiids</taxon>
        <taxon>Gentianales</taxon>
        <taxon>Apocynaceae</taxon>
        <taxon>Rauvolfioideae</taxon>
        <taxon>Vinceae</taxon>
        <taxon>Catharanthinae</taxon>
        <taxon>Catharanthus</taxon>
    </lineage>
</organism>
<keyword evidence="2" id="KW-1185">Reference proteome</keyword>
<dbReference type="EMBL" id="CM044708">
    <property type="protein sequence ID" value="KAI5648966.1"/>
    <property type="molecule type" value="Genomic_DNA"/>
</dbReference>
<comment type="caution">
    <text evidence="1">The sequence shown here is derived from an EMBL/GenBank/DDBJ whole genome shotgun (WGS) entry which is preliminary data.</text>
</comment>
<sequence length="433" mass="48372">MEEDEELPPKPVFSLPSPSIWLSNFITLQADILSTCLTAFSSPFISILSLFSDSFRPEKTKQNVESAVQAAAGVPSKVVHGGGLLLKKIAIGFLAAVYVFVILTVILAVAFVIGIGLVKIWVEKPVILREGLHFDYTKVDPVADFKFGNDYGGFEGQGSHWQYLTGGNKKVGGVPIGHTFYVSLVLLVPESDYNREIGVFQLTAEIISSNGQIMEKATHPCMLQFRSWPIRIVRTFIMGIPLLLGLTAETQTIKVPMLKHKEDSKRSSAIRIILSPRAGTDFLPQLYEAEILLNSQLPWWKEVVRRWKWTLYVWTSMYIYIILVLLVLSLFRPLILPDLSRGFGERAQRTTADRAATEETETKTREESDVSESLRRWHRSRSKRKAMLLQRDIGDDSQVMQEPAGGSSAATSMSMSMSLDEESGDSESVCYTG</sequence>
<accession>A0ACB9ZMP2</accession>
<evidence type="ECO:0000313" key="1">
    <source>
        <dbReference type="EMBL" id="KAI5648966.1"/>
    </source>
</evidence>
<gene>
    <name evidence="1" type="ORF">M9H77_34971</name>
</gene>
<reference evidence="2" key="1">
    <citation type="journal article" date="2023" name="Nat. Plants">
        <title>Single-cell RNA sequencing provides a high-resolution roadmap for understanding the multicellular compartmentation of specialized metabolism.</title>
        <authorList>
            <person name="Sun S."/>
            <person name="Shen X."/>
            <person name="Li Y."/>
            <person name="Li Y."/>
            <person name="Wang S."/>
            <person name="Li R."/>
            <person name="Zhang H."/>
            <person name="Shen G."/>
            <person name="Guo B."/>
            <person name="Wei J."/>
            <person name="Xu J."/>
            <person name="St-Pierre B."/>
            <person name="Chen S."/>
            <person name="Sun C."/>
        </authorList>
    </citation>
    <scope>NUCLEOTIDE SEQUENCE [LARGE SCALE GENOMIC DNA]</scope>
</reference>
<dbReference type="Proteomes" id="UP001060085">
    <property type="component" value="Linkage Group LG08"/>
</dbReference>